<evidence type="ECO:0000256" key="2">
    <source>
        <dbReference type="ARBA" id="ARBA00022840"/>
    </source>
</evidence>
<organism evidence="4 5">
    <name type="scientific">Allokutzneria multivorans</name>
    <dbReference type="NCBI Taxonomy" id="1142134"/>
    <lineage>
        <taxon>Bacteria</taxon>
        <taxon>Bacillati</taxon>
        <taxon>Actinomycetota</taxon>
        <taxon>Actinomycetes</taxon>
        <taxon>Pseudonocardiales</taxon>
        <taxon>Pseudonocardiaceae</taxon>
        <taxon>Allokutzneria</taxon>
    </lineage>
</organism>
<proteinExistence type="predicted"/>
<dbReference type="PRINTS" id="PR00038">
    <property type="entry name" value="HTHLUXR"/>
</dbReference>
<evidence type="ECO:0000313" key="5">
    <source>
        <dbReference type="Proteomes" id="UP001501747"/>
    </source>
</evidence>
<feature type="domain" description="HTH luxR-type" evidence="3">
    <location>
        <begin position="879"/>
        <end position="944"/>
    </location>
</feature>
<dbReference type="PROSITE" id="PS50043">
    <property type="entry name" value="HTH_LUXR_2"/>
    <property type="match status" value="1"/>
</dbReference>
<dbReference type="InterPro" id="IPR016032">
    <property type="entry name" value="Sig_transdc_resp-reg_C-effctor"/>
</dbReference>
<dbReference type="InterPro" id="IPR036388">
    <property type="entry name" value="WH-like_DNA-bd_sf"/>
</dbReference>
<dbReference type="InterPro" id="IPR027417">
    <property type="entry name" value="P-loop_NTPase"/>
</dbReference>
<dbReference type="Pfam" id="PF00196">
    <property type="entry name" value="GerE"/>
    <property type="match status" value="1"/>
</dbReference>
<keyword evidence="5" id="KW-1185">Reference proteome</keyword>
<comment type="caution">
    <text evidence="4">The sequence shown here is derived from an EMBL/GenBank/DDBJ whole genome shotgun (WGS) entry which is preliminary data.</text>
</comment>
<dbReference type="SUPFAM" id="SSF46894">
    <property type="entry name" value="C-terminal effector domain of the bipartite response regulators"/>
    <property type="match status" value="1"/>
</dbReference>
<dbReference type="SUPFAM" id="SSF52540">
    <property type="entry name" value="P-loop containing nucleoside triphosphate hydrolases"/>
    <property type="match status" value="1"/>
</dbReference>
<dbReference type="PANTHER" id="PTHR16305">
    <property type="entry name" value="TESTICULAR SOLUBLE ADENYLYL CYCLASE"/>
    <property type="match status" value="1"/>
</dbReference>
<dbReference type="EMBL" id="BAABAL010000013">
    <property type="protein sequence ID" value="GAA4011685.1"/>
    <property type="molecule type" value="Genomic_DNA"/>
</dbReference>
<keyword evidence="2" id="KW-0067">ATP-binding</keyword>
<dbReference type="PANTHER" id="PTHR16305:SF35">
    <property type="entry name" value="TRANSCRIPTIONAL ACTIVATOR DOMAIN"/>
    <property type="match status" value="1"/>
</dbReference>
<gene>
    <name evidence="4" type="ORF">GCM10022247_37700</name>
</gene>
<protein>
    <submittedName>
        <fullName evidence="4">LuxR C-terminal-related transcriptional regulator</fullName>
    </submittedName>
</protein>
<evidence type="ECO:0000259" key="3">
    <source>
        <dbReference type="PROSITE" id="PS50043"/>
    </source>
</evidence>
<sequence length="946" mass="100960">MLLERQNEVSTVAGALRRARTGAGSLLVVSGPIGIGKTQLLRSLPDLVGEGTTVLRASGSLLERHFAFGVVRQLLDPVLASASDVERERWLGATSGRAESVIVGEGDCANVTPAAVAAVLRDLETLVTAISADRSLLVLVDDLHWVDLPSLRWLAYVAKRLNGLPVTIVGAVREGDPLAGQALLRELATSAARVLRPRPLSPVGTAELVLEQFGEHGDDEFVLACHEICDGNPMFLMSVLVTMVFERRRPIAAEAEFARTTRPAKLRERLTSYLTAQPEPVRDYLTAMAALGENADPELVAALAGLDRVGGVDAARIAGTLGLFAAGPEPTFAHPVVREAIGESLSTVEREKLHMRAAELLHARGRAAEQVAAHLLVVTARQESWGTEVLRTAAQTALQRGAPEVAARYLQRALIDHPADDAHRAALLVDLAMAERVLDPAAAVRHVSQAVPLLPSVWDRAAALVRLAPSVLDSAPLPIGELMRSVADEVGDPDELTGPRRDLALRLEARLRHSSFHAPEGLISAAQRLEQLGPRPPLDTGAERELAAVLLFAAAVRTTGTAAALAASATRILECEPATISHVHTALPLLSVTLAGADATKPLGSWLDSAYEQARLRGSTVSLAWIRAEQSVVRLRAGDLTEARSLAKAALELAELEWGEAVSLAVMVLSLVALETEDLELAEWLLVEVEGQNGDGWFGFHRETVRHMLLGARAMAGADFSLAVDHFLSLGRCLDQAGWTNAALHAWRSWAAEAYRRTGELDRARELIEAEHALAVSWGAPAAAGRTTRMRGVLRSGAEGIRIAREAVRVLESSEDRLELAKALVDLGAKLREAGESGAPGYLTRGRELANDCGATRLAERAWDELSSVTADPGSAPAQRARPAALTKTERLVAELAAEGRTNKDIADELGVGGRAVEKHLTNIYRKLCVRGRSGLVAALRSGLPG</sequence>
<reference evidence="5" key="1">
    <citation type="journal article" date="2019" name="Int. J. Syst. Evol. Microbiol.">
        <title>The Global Catalogue of Microorganisms (GCM) 10K type strain sequencing project: providing services to taxonomists for standard genome sequencing and annotation.</title>
        <authorList>
            <consortium name="The Broad Institute Genomics Platform"/>
            <consortium name="The Broad Institute Genome Sequencing Center for Infectious Disease"/>
            <person name="Wu L."/>
            <person name="Ma J."/>
        </authorList>
    </citation>
    <scope>NUCLEOTIDE SEQUENCE [LARGE SCALE GENOMIC DNA]</scope>
    <source>
        <strain evidence="5">JCM 17342</strain>
    </source>
</reference>
<dbReference type="CDD" id="cd06170">
    <property type="entry name" value="LuxR_C_like"/>
    <property type="match status" value="1"/>
</dbReference>
<evidence type="ECO:0000313" key="4">
    <source>
        <dbReference type="EMBL" id="GAA4011685.1"/>
    </source>
</evidence>
<dbReference type="Gene3D" id="1.10.10.10">
    <property type="entry name" value="Winged helix-like DNA-binding domain superfamily/Winged helix DNA-binding domain"/>
    <property type="match status" value="1"/>
</dbReference>
<dbReference type="Pfam" id="PF13191">
    <property type="entry name" value="AAA_16"/>
    <property type="match status" value="1"/>
</dbReference>
<evidence type="ECO:0000256" key="1">
    <source>
        <dbReference type="ARBA" id="ARBA00022741"/>
    </source>
</evidence>
<dbReference type="InterPro" id="IPR041664">
    <property type="entry name" value="AAA_16"/>
</dbReference>
<dbReference type="SMART" id="SM00421">
    <property type="entry name" value="HTH_LUXR"/>
    <property type="match status" value="1"/>
</dbReference>
<dbReference type="RefSeq" id="WP_344876513.1">
    <property type="nucleotide sequence ID" value="NZ_BAABAL010000013.1"/>
</dbReference>
<dbReference type="InterPro" id="IPR000792">
    <property type="entry name" value="Tscrpt_reg_LuxR_C"/>
</dbReference>
<name>A0ABP7SHB1_9PSEU</name>
<dbReference type="Proteomes" id="UP001501747">
    <property type="component" value="Unassembled WGS sequence"/>
</dbReference>
<accession>A0ABP7SHB1</accession>
<keyword evidence="1" id="KW-0547">Nucleotide-binding</keyword>